<gene>
    <name evidence="4" type="ORF">D3452_09130</name>
    <name evidence="3" type="ORF">D3R27_05340</name>
    <name evidence="5" type="ORF">D3R45_01765</name>
    <name evidence="1" type="ORF">EAB33_05095</name>
    <name evidence="2" type="ORF">EKH92_18550</name>
</gene>
<evidence type="ECO:0000313" key="5">
    <source>
        <dbReference type="EMBL" id="EBN9655647.1"/>
    </source>
</evidence>
<dbReference type="EMBL" id="AAGDMI010000011">
    <property type="protein sequence ID" value="EBM7147545.1"/>
    <property type="molecule type" value="Genomic_DNA"/>
</dbReference>
<name>A0A5T2E7U9_SALER</name>
<comment type="caution">
    <text evidence="1">The sequence shown here is derived from an EMBL/GenBank/DDBJ whole genome shotgun (WGS) entry which is preliminary data.</text>
</comment>
<protein>
    <submittedName>
        <fullName evidence="1">Uncharacterized protein</fullName>
    </submittedName>
</protein>
<evidence type="ECO:0000313" key="2">
    <source>
        <dbReference type="EMBL" id="EAN6991043.1"/>
    </source>
</evidence>
<evidence type="ECO:0000313" key="3">
    <source>
        <dbReference type="EMBL" id="EBM6791842.1"/>
    </source>
</evidence>
<organism evidence="1">
    <name type="scientific">Salmonella enterica</name>
    <name type="common">Salmonella choleraesuis</name>
    <dbReference type="NCBI Taxonomy" id="28901"/>
    <lineage>
        <taxon>Bacteria</taxon>
        <taxon>Pseudomonadati</taxon>
        <taxon>Pseudomonadota</taxon>
        <taxon>Gammaproteobacteria</taxon>
        <taxon>Enterobacterales</taxon>
        <taxon>Enterobacteriaceae</taxon>
        <taxon>Salmonella</taxon>
    </lineage>
</organism>
<evidence type="ECO:0000313" key="4">
    <source>
        <dbReference type="EMBL" id="EBM7147545.1"/>
    </source>
</evidence>
<dbReference type="EMBL" id="AAGHIJ010000002">
    <property type="protein sequence ID" value="EBN9655647.1"/>
    <property type="molecule type" value="Genomic_DNA"/>
</dbReference>
<dbReference type="EMBL" id="AAGDJL010000003">
    <property type="protein sequence ID" value="EBM6791842.1"/>
    <property type="molecule type" value="Genomic_DNA"/>
</dbReference>
<dbReference type="EMBL" id="AACTXT010000006">
    <property type="protein sequence ID" value="EAM1282961.1"/>
    <property type="molecule type" value="Genomic_DNA"/>
</dbReference>
<dbReference type="AlphaFoldDB" id="A0A5T2E7U9"/>
<accession>A0A5T2E7U9</accession>
<dbReference type="EMBL" id="AACYYX010000056">
    <property type="protein sequence ID" value="EAN6991043.1"/>
    <property type="molecule type" value="Genomic_DNA"/>
</dbReference>
<sequence length="60" mass="6701">MNGSGGNTGINQGVSYKLLVLMHVGMSMNAFAFEHGYVYASHIKMQVQLIRINNQQIFIK</sequence>
<proteinExistence type="predicted"/>
<reference evidence="1" key="1">
    <citation type="submission" date="2018-10" db="EMBL/GenBank/DDBJ databases">
        <authorList>
            <consortium name="PulseNet: The National Subtyping Network for Foodborne Disease Surveillance"/>
            <person name="Tarr C.L."/>
            <person name="Trees E."/>
            <person name="Katz L.S."/>
            <person name="Carleton-Romer H.A."/>
            <person name="Stroika S."/>
            <person name="Kucerova Z."/>
            <person name="Roache K.F."/>
            <person name="Sabol A.L."/>
            <person name="Besser J."/>
            <person name="Gerner-Smidt P."/>
        </authorList>
    </citation>
    <scope>NUCLEOTIDE SEQUENCE</scope>
    <source>
        <strain evidence="5">PNUSAS052736</strain>
        <strain evidence="4">PNUSAS052936</strain>
        <strain evidence="3">PNUSAS053120</strain>
        <strain evidence="1">PNUSAS056972</strain>
        <strain evidence="2">PNUSAS063846</strain>
    </source>
</reference>
<evidence type="ECO:0000313" key="1">
    <source>
        <dbReference type="EMBL" id="EAM1282961.1"/>
    </source>
</evidence>